<name>A0A8H3BX79_9AGAM</name>
<dbReference type="EMBL" id="CAJMWS010000879">
    <property type="protein sequence ID" value="CAE6467222.1"/>
    <property type="molecule type" value="Genomic_DNA"/>
</dbReference>
<organism evidence="1 2">
    <name type="scientific">Rhizoctonia solani</name>
    <dbReference type="NCBI Taxonomy" id="456999"/>
    <lineage>
        <taxon>Eukaryota</taxon>
        <taxon>Fungi</taxon>
        <taxon>Dikarya</taxon>
        <taxon>Basidiomycota</taxon>
        <taxon>Agaricomycotina</taxon>
        <taxon>Agaricomycetes</taxon>
        <taxon>Cantharellales</taxon>
        <taxon>Ceratobasidiaceae</taxon>
        <taxon>Rhizoctonia</taxon>
    </lineage>
</organism>
<gene>
    <name evidence="1" type="ORF">RDB_LOCUS169372</name>
</gene>
<evidence type="ECO:0000313" key="1">
    <source>
        <dbReference type="EMBL" id="CAE6467222.1"/>
    </source>
</evidence>
<sequence>MASEIQEGLSEAESLFKLINQKDFAIEKKYVERIVPVVHALLDAGCHREVCLQSILALCQKLKIDPHHEWIQDTRFPKLGVNVLQSTLSHIPEDSNNSLLLILRELGYLHLNLFKLGGGVDNVNEAVDCHARIMSLNSIGLEGIHDELQKAAVWVANKRDTPNAIRNLQSALGCEHRALEIAPEESSIIPIIFNNLGYCYRLLFEHTKELCDIESSIEDLKKATSMVLVDYWVLPATSGWLIYIGLQRQENIENLS</sequence>
<accession>A0A8H3BX79</accession>
<reference evidence="1" key="1">
    <citation type="submission" date="2021-01" db="EMBL/GenBank/DDBJ databases">
        <authorList>
            <person name="Kaushik A."/>
        </authorList>
    </citation>
    <scope>NUCLEOTIDE SEQUENCE</scope>
    <source>
        <strain evidence="1">AG1-1C</strain>
    </source>
</reference>
<dbReference type="AlphaFoldDB" id="A0A8H3BX79"/>
<evidence type="ECO:0000313" key="2">
    <source>
        <dbReference type="Proteomes" id="UP000663846"/>
    </source>
</evidence>
<proteinExistence type="predicted"/>
<dbReference type="Proteomes" id="UP000663846">
    <property type="component" value="Unassembled WGS sequence"/>
</dbReference>
<comment type="caution">
    <text evidence="1">The sequence shown here is derived from an EMBL/GenBank/DDBJ whole genome shotgun (WGS) entry which is preliminary data.</text>
</comment>
<protein>
    <submittedName>
        <fullName evidence="1">Uncharacterized protein</fullName>
    </submittedName>
</protein>